<reference evidence="1 2" key="1">
    <citation type="journal article" date="2021" name="Commun. Biol.">
        <title>Genomic insights into the host specific adaptation of the Pneumocystis genus.</title>
        <authorList>
            <person name="Cisse O.H."/>
            <person name="Ma L."/>
            <person name="Dekker J.P."/>
            <person name="Khil P.P."/>
            <person name="Youn J.-H."/>
            <person name="Brenchley J.M."/>
            <person name="Blair R."/>
            <person name="Pahar B."/>
            <person name="Chabe M."/>
            <person name="Van Rompay K.K.A."/>
            <person name="Keesler R."/>
            <person name="Sukura A."/>
            <person name="Hirsch V."/>
            <person name="Kutty G."/>
            <person name="Liu Y."/>
            <person name="Peng L."/>
            <person name="Chen J."/>
            <person name="Song J."/>
            <person name="Weissenbacher-Lang C."/>
            <person name="Xu J."/>
            <person name="Upham N.S."/>
            <person name="Stajich J.E."/>
            <person name="Cuomo C.A."/>
            <person name="Cushion M.T."/>
            <person name="Kovacs J.A."/>
        </authorList>
    </citation>
    <scope>NUCLEOTIDE SEQUENCE [LARGE SCALE GENOMIC DNA]</scope>
    <source>
        <strain evidence="1 2">RABM</strain>
    </source>
</reference>
<dbReference type="EMBL" id="JABTEG010000008">
    <property type="protein sequence ID" value="KAG4304420.1"/>
    <property type="molecule type" value="Genomic_DNA"/>
</dbReference>
<protein>
    <submittedName>
        <fullName evidence="1">Uncharacterized protein</fullName>
    </submittedName>
</protein>
<keyword evidence="2" id="KW-1185">Reference proteome</keyword>
<sequence length="249" mass="27926">MSLSNTACCSNLPITSNYVAKGFMAKILDINAYVIGDDIKRTLICIYDVFGYWPQTKQCIDLLSAGLGNARIIMPDFFFGKPLPIEVFPPDTQEKKKILKEFFEGPANSEKNLELVGLIIEYLRKEGVESLGIFGFCWGGKLSVLSGGHYGDKLNCVAMVHPAMVDPKDAYNLKVPICSIISKDESIDLCNEFERIVREKPISNNCVFKTFPTMHHGFMAARSDLTNDENVKKFREGVKILIDFFTNTL</sequence>
<accession>A0ACB7CBJ6</accession>
<organism evidence="1 2">
    <name type="scientific">Pneumocystis oryctolagi</name>
    <dbReference type="NCBI Taxonomy" id="42067"/>
    <lineage>
        <taxon>Eukaryota</taxon>
        <taxon>Fungi</taxon>
        <taxon>Dikarya</taxon>
        <taxon>Ascomycota</taxon>
        <taxon>Taphrinomycotina</taxon>
        <taxon>Pneumocystomycetes</taxon>
        <taxon>Pneumocystaceae</taxon>
        <taxon>Pneumocystis</taxon>
    </lineage>
</organism>
<gene>
    <name evidence="1" type="ORF">PORY_002130</name>
</gene>
<comment type="caution">
    <text evidence="1">The sequence shown here is derived from an EMBL/GenBank/DDBJ whole genome shotgun (WGS) entry which is preliminary data.</text>
</comment>
<proteinExistence type="predicted"/>
<evidence type="ECO:0000313" key="2">
    <source>
        <dbReference type="Proteomes" id="UP000768646"/>
    </source>
</evidence>
<evidence type="ECO:0000313" key="1">
    <source>
        <dbReference type="EMBL" id="KAG4304420.1"/>
    </source>
</evidence>
<dbReference type="Proteomes" id="UP000768646">
    <property type="component" value="Unassembled WGS sequence"/>
</dbReference>
<name>A0ACB7CBJ6_9ASCO</name>